<keyword evidence="1" id="KW-0472">Membrane</keyword>
<name>A0AA40ST94_9NOST</name>
<feature type="transmembrane region" description="Helical" evidence="1">
    <location>
        <begin position="90"/>
        <end position="110"/>
    </location>
</feature>
<feature type="transmembrane region" description="Helical" evidence="1">
    <location>
        <begin position="138"/>
        <end position="160"/>
    </location>
</feature>
<evidence type="ECO:0000313" key="2">
    <source>
        <dbReference type="EMBL" id="MBD6614854.1"/>
    </source>
</evidence>
<feature type="transmembrane region" description="Helical" evidence="1">
    <location>
        <begin position="60"/>
        <end position="83"/>
    </location>
</feature>
<dbReference type="EMBL" id="VJXY01000002">
    <property type="protein sequence ID" value="MBD6614854.1"/>
    <property type="molecule type" value="Genomic_DNA"/>
</dbReference>
<dbReference type="RefSeq" id="WP_191756118.1">
    <property type="nucleotide sequence ID" value="NZ_VJXY01000002.1"/>
</dbReference>
<keyword evidence="1" id="KW-1133">Transmembrane helix</keyword>
<protein>
    <submittedName>
        <fullName evidence="2">DUF1772 domain-containing protein</fullName>
    </submittedName>
</protein>
<evidence type="ECO:0000256" key="1">
    <source>
        <dbReference type="SAM" id="Phobius"/>
    </source>
</evidence>
<accession>A0AA40ST94</accession>
<keyword evidence="3" id="KW-1185">Reference proteome</keyword>
<sequence length="172" mass="19786">MLQSTKKILLWLFVINLGIAFGAGLYESKIMFPQWLISSPESVYRWNAEAARRANTGLNFWVYVTTVPLTLLTLANLIVVWWTQGSVRRWWLIAAVFALADRIFTFSYFIPTMIRLMSNTLSQPKAVSLALQWENLNYVRHAIALVAWLAALKAFSLLYAHHANKALHRNNF</sequence>
<comment type="caution">
    <text evidence="2">The sequence shown here is derived from an EMBL/GenBank/DDBJ whole genome shotgun (WGS) entry which is preliminary data.</text>
</comment>
<proteinExistence type="predicted"/>
<organism evidence="2 3">
    <name type="scientific">Komarekiella delphini-convector SJRDD-AB1</name>
    <dbReference type="NCBI Taxonomy" id="2593771"/>
    <lineage>
        <taxon>Bacteria</taxon>
        <taxon>Bacillati</taxon>
        <taxon>Cyanobacteriota</taxon>
        <taxon>Cyanophyceae</taxon>
        <taxon>Nostocales</taxon>
        <taxon>Nostocaceae</taxon>
        <taxon>Komarekiella</taxon>
        <taxon>Komarekiella delphini-convector</taxon>
    </lineage>
</organism>
<reference evidence="2" key="1">
    <citation type="submission" date="2019-07" db="EMBL/GenBank/DDBJ databases">
        <title>Toxilogical consequences of a new and cryptic species of cyanobacteria (Komarekiella delphini-convector) recovered from the epidermis of a bottlenose dolphin and 1500 ft. in the air.</title>
        <authorList>
            <person name="Brown A.O."/>
            <person name="Dvorak P."/>
            <person name="Villanueva C.D."/>
            <person name="Foss A.J."/>
            <person name="Garvey A.D."/>
            <person name="Gibson Q.A."/>
            <person name="Johansen J.R."/>
            <person name="Casamatta D.A."/>
        </authorList>
    </citation>
    <scope>NUCLEOTIDE SEQUENCE</scope>
    <source>
        <strain evidence="2">SJRDD-AB1</strain>
    </source>
</reference>
<dbReference type="Proteomes" id="UP001165986">
    <property type="component" value="Unassembled WGS sequence"/>
</dbReference>
<dbReference type="AlphaFoldDB" id="A0AA40ST94"/>
<evidence type="ECO:0000313" key="3">
    <source>
        <dbReference type="Proteomes" id="UP001165986"/>
    </source>
</evidence>
<gene>
    <name evidence="2" type="ORF">FNW02_03025</name>
</gene>
<feature type="transmembrane region" description="Helical" evidence="1">
    <location>
        <begin position="9"/>
        <end position="26"/>
    </location>
</feature>
<keyword evidence="1" id="KW-0812">Transmembrane</keyword>